<sequence length="195" mass="19589">MSRTARKTTAAALAGGAAIAVLAAGGGTFALWQADATVDAATITAGSLTLTAEAPTWTVNGASLSTDLDEFRMVPGDTVAFTAPVTVGGEGLNLRAEIGVEIGRDVLPTGPGIGDLLWTSSTVEILKNGKMEGSAPFAEASSLAVEAAPSDTVAVVGRLRFPFDDGVVDNDTQGAVITIGEVKVTATQVDASPDN</sequence>
<gene>
    <name evidence="2" type="ORF">FJ693_16135</name>
</gene>
<dbReference type="InterPro" id="IPR024006">
    <property type="entry name" value="Alt_signal_exp_actinobact"/>
</dbReference>
<dbReference type="NCBIfam" id="TIGR04089">
    <property type="entry name" value="exp_by_SipW_III"/>
    <property type="match status" value="1"/>
</dbReference>
<dbReference type="RefSeq" id="WP_143419490.1">
    <property type="nucleotide sequence ID" value="NZ_VJXR01000064.1"/>
</dbReference>
<organism evidence="2 3">
    <name type="scientific">Georgenia yuyongxinii</name>
    <dbReference type="NCBI Taxonomy" id="2589797"/>
    <lineage>
        <taxon>Bacteria</taxon>
        <taxon>Bacillati</taxon>
        <taxon>Actinomycetota</taxon>
        <taxon>Actinomycetes</taxon>
        <taxon>Micrococcales</taxon>
        <taxon>Bogoriellaceae</taxon>
        <taxon>Georgenia</taxon>
    </lineage>
</organism>
<feature type="signal peptide" evidence="1">
    <location>
        <begin position="1"/>
        <end position="23"/>
    </location>
</feature>
<dbReference type="Proteomes" id="UP000318693">
    <property type="component" value="Unassembled WGS sequence"/>
</dbReference>
<protein>
    <submittedName>
        <fullName evidence="2">Alternate-type signal peptide domain-containing protein</fullName>
    </submittedName>
</protein>
<comment type="caution">
    <text evidence="2">The sequence shown here is derived from an EMBL/GenBank/DDBJ whole genome shotgun (WGS) entry which is preliminary data.</text>
</comment>
<reference evidence="2 3" key="1">
    <citation type="submission" date="2019-07" db="EMBL/GenBank/DDBJ databases">
        <title>Georgenia wutianyii sp. nov. and Georgenia *** sp. nov. isolated from plateau pika (Ochotona curzoniae) in the Qinghai-Tibet plateau of China.</title>
        <authorList>
            <person name="Tian Z."/>
        </authorList>
    </citation>
    <scope>NUCLEOTIDE SEQUENCE [LARGE SCALE GENOMIC DNA]</scope>
    <source>
        <strain evidence="2 3">Z446</strain>
    </source>
</reference>
<evidence type="ECO:0000313" key="3">
    <source>
        <dbReference type="Proteomes" id="UP000318693"/>
    </source>
</evidence>
<name>A0A552WML0_9MICO</name>
<feature type="chain" id="PRO_5039255389" evidence="1">
    <location>
        <begin position="24"/>
        <end position="195"/>
    </location>
</feature>
<keyword evidence="3" id="KW-1185">Reference proteome</keyword>
<dbReference type="EMBL" id="VJXR01000064">
    <property type="protein sequence ID" value="TRW43819.1"/>
    <property type="molecule type" value="Genomic_DNA"/>
</dbReference>
<proteinExistence type="predicted"/>
<evidence type="ECO:0000256" key="1">
    <source>
        <dbReference type="SAM" id="SignalP"/>
    </source>
</evidence>
<keyword evidence="1" id="KW-0732">Signal</keyword>
<evidence type="ECO:0000313" key="2">
    <source>
        <dbReference type="EMBL" id="TRW43819.1"/>
    </source>
</evidence>
<dbReference type="AlphaFoldDB" id="A0A552WML0"/>
<accession>A0A552WML0</accession>